<name>A0ABW8CZP3_STRBI</name>
<evidence type="ECO:0000313" key="2">
    <source>
        <dbReference type="EMBL" id="MFI9121939.1"/>
    </source>
</evidence>
<protein>
    <recommendedName>
        <fullName evidence="4">XRE family transcriptional regulator</fullName>
    </recommendedName>
</protein>
<evidence type="ECO:0008006" key="4">
    <source>
        <dbReference type="Google" id="ProtNLM"/>
    </source>
</evidence>
<gene>
    <name evidence="2" type="ORF">ACIGW0_21440</name>
</gene>
<organism evidence="2 3">
    <name type="scientific">Streptomyces bikiniensis</name>
    <dbReference type="NCBI Taxonomy" id="1896"/>
    <lineage>
        <taxon>Bacteria</taxon>
        <taxon>Bacillati</taxon>
        <taxon>Actinomycetota</taxon>
        <taxon>Actinomycetes</taxon>
        <taxon>Kitasatosporales</taxon>
        <taxon>Streptomycetaceae</taxon>
        <taxon>Streptomyces</taxon>
    </lineage>
</organism>
<proteinExistence type="predicted"/>
<reference evidence="2 3" key="1">
    <citation type="submission" date="2024-10" db="EMBL/GenBank/DDBJ databases">
        <title>The Natural Products Discovery Center: Release of the First 8490 Sequenced Strains for Exploring Actinobacteria Biosynthetic Diversity.</title>
        <authorList>
            <person name="Kalkreuter E."/>
            <person name="Kautsar S.A."/>
            <person name="Yang D."/>
            <person name="Bader C.D."/>
            <person name="Teijaro C.N."/>
            <person name="Fluegel L."/>
            <person name="Davis C.M."/>
            <person name="Simpson J.R."/>
            <person name="Lauterbach L."/>
            <person name="Steele A.D."/>
            <person name="Gui C."/>
            <person name="Meng S."/>
            <person name="Li G."/>
            <person name="Viehrig K."/>
            <person name="Ye F."/>
            <person name="Su P."/>
            <person name="Kiefer A.F."/>
            <person name="Nichols A."/>
            <person name="Cepeda A.J."/>
            <person name="Yan W."/>
            <person name="Fan B."/>
            <person name="Jiang Y."/>
            <person name="Adhikari A."/>
            <person name="Zheng C.-J."/>
            <person name="Schuster L."/>
            <person name="Cowan T.M."/>
            <person name="Smanski M.J."/>
            <person name="Chevrette M.G."/>
            <person name="De Carvalho L.P.S."/>
            <person name="Shen B."/>
        </authorList>
    </citation>
    <scope>NUCLEOTIDE SEQUENCE [LARGE SCALE GENOMIC DNA]</scope>
    <source>
        <strain evidence="2 3">NPDC053346</strain>
    </source>
</reference>
<dbReference type="Proteomes" id="UP001614391">
    <property type="component" value="Unassembled WGS sequence"/>
</dbReference>
<feature type="compositionally biased region" description="Basic and acidic residues" evidence="1">
    <location>
        <begin position="1"/>
        <end position="33"/>
    </location>
</feature>
<accession>A0ABW8CZP3</accession>
<sequence length="327" mass="36540">MPDTPRTDGPDTPRTDGPDTPRTDGPDVPRPDGPDAMFAAVFREALRRRGLPLDRVRDHLESYGITLSLATLSYWQSGRSLPEKPQSLRAVDVLEPFLGLPRGALRSLLRRRPRGWVPQHDPAALRGVYGEDSDLEKALGDTFPYFNAGLRQLVVHEAVNVNEHRLVDEMRVTVVVRAVRDDVRHLTVVHTLDTAQAGAVDLAVPHGPPPSVRARPELNCVVAEIPLGRRLARNETAVVEYTLRSAPAEGVSHHHERRVTTPLRTYLLQVRFHPSAVPSRCWHYYRGHLGAEPRNRQLAPLDGFRTAHLLPVKCPPGAYGIAWQWTD</sequence>
<keyword evidence="3" id="KW-1185">Reference proteome</keyword>
<evidence type="ECO:0000313" key="3">
    <source>
        <dbReference type="Proteomes" id="UP001614391"/>
    </source>
</evidence>
<comment type="caution">
    <text evidence="2">The sequence shown here is derived from an EMBL/GenBank/DDBJ whole genome shotgun (WGS) entry which is preliminary data.</text>
</comment>
<dbReference type="EMBL" id="JBITYT010000009">
    <property type="protein sequence ID" value="MFI9121939.1"/>
    <property type="molecule type" value="Genomic_DNA"/>
</dbReference>
<dbReference type="RefSeq" id="WP_399617087.1">
    <property type="nucleotide sequence ID" value="NZ_JBITYT010000009.1"/>
</dbReference>
<feature type="region of interest" description="Disordered" evidence="1">
    <location>
        <begin position="1"/>
        <end position="35"/>
    </location>
</feature>
<evidence type="ECO:0000256" key="1">
    <source>
        <dbReference type="SAM" id="MobiDB-lite"/>
    </source>
</evidence>